<sequence>MVAVAASPTPGAAAGSPFATRSHDHPPYKDMVLSALEALNGRKGSSRHAISKYISDNYSDLPPTHSSLLSHHLRRLQSQGVIRMFKHSYKLADPPAAEDSGAAVGSKKRGRGRPRKIVPAPSSVIVKAPKKRGRPPKLSAGSPPAKKIKPDRLPTPTTPAVVDPAAVYILPQAEQLKSGFLQSLPGAVAIVLPVGLLSKKTAKSPVLILPNGVQSLVDASVGRKKLGRPKKIEVKKKPDKPKVVEKRPPGLPRRKSMLPKQVLLHNGGTNVSHVNIGAKKLGRSRKIRDSVLPENGQLKSFVPDNLAITETEQGILEKTGNSSKPESFQAVQNIPSLELKKNPLGRPKKNTIVEGPKSPPTTALAT</sequence>
<dbReference type="SUPFAM" id="SSF46785">
    <property type="entry name" value="Winged helix' DNA-binding domain"/>
    <property type="match status" value="1"/>
</dbReference>
<evidence type="ECO:0000256" key="6">
    <source>
        <dbReference type="RuleBase" id="RU003894"/>
    </source>
</evidence>
<evidence type="ECO:0000256" key="5">
    <source>
        <dbReference type="ARBA" id="ARBA00023242"/>
    </source>
</evidence>
<protein>
    <recommendedName>
        <fullName evidence="8">H15 domain-containing protein</fullName>
    </recommendedName>
</protein>
<dbReference type="PANTHER" id="PTHR11467:SF29">
    <property type="entry name" value="OS03G0711600 PROTEIN"/>
    <property type="match status" value="1"/>
</dbReference>
<comment type="similarity">
    <text evidence="6">Belongs to the histone H1/H5 family.</text>
</comment>
<feature type="region of interest" description="Disordered" evidence="7">
    <location>
        <begin position="94"/>
        <end position="157"/>
    </location>
</feature>
<dbReference type="PRINTS" id="PR00929">
    <property type="entry name" value="ATHOOK"/>
</dbReference>
<evidence type="ECO:0000256" key="2">
    <source>
        <dbReference type="ARBA" id="ARBA00004286"/>
    </source>
</evidence>
<dbReference type="SMART" id="SM00526">
    <property type="entry name" value="H15"/>
    <property type="match status" value="1"/>
</dbReference>
<dbReference type="GO" id="GO:0005634">
    <property type="term" value="C:nucleus"/>
    <property type="evidence" value="ECO:0007669"/>
    <property type="project" value="UniProtKB-SubCell"/>
</dbReference>
<feature type="compositionally biased region" description="Basic and acidic residues" evidence="7">
    <location>
        <begin position="230"/>
        <end position="248"/>
    </location>
</feature>
<evidence type="ECO:0000256" key="7">
    <source>
        <dbReference type="SAM" id="MobiDB-lite"/>
    </source>
</evidence>
<evidence type="ECO:0000259" key="8">
    <source>
        <dbReference type="PROSITE" id="PS51504"/>
    </source>
</evidence>
<dbReference type="PANTHER" id="PTHR11467">
    <property type="entry name" value="HISTONE H1"/>
    <property type="match status" value="1"/>
</dbReference>
<dbReference type="InterPro" id="IPR005818">
    <property type="entry name" value="Histone_H1/H5_H15"/>
</dbReference>
<feature type="domain" description="H15" evidence="8">
    <location>
        <begin position="24"/>
        <end position="93"/>
    </location>
</feature>
<dbReference type="Gene3D" id="1.10.10.10">
    <property type="entry name" value="Winged helix-like DNA-binding domain superfamily/Winged helix DNA-binding domain"/>
    <property type="match status" value="1"/>
</dbReference>
<dbReference type="PRINTS" id="PR00624">
    <property type="entry name" value="HISTONEH5"/>
</dbReference>
<gene>
    <name evidence="9" type="ORF">M5K25_010713</name>
</gene>
<dbReference type="EMBL" id="JANQDX010000009">
    <property type="protein sequence ID" value="KAL0918690.1"/>
    <property type="molecule type" value="Genomic_DNA"/>
</dbReference>
<dbReference type="PROSITE" id="PS51504">
    <property type="entry name" value="H15"/>
    <property type="match status" value="1"/>
</dbReference>
<evidence type="ECO:0000256" key="3">
    <source>
        <dbReference type="ARBA" id="ARBA00022454"/>
    </source>
</evidence>
<comment type="subcellular location">
    <subcellularLocation>
        <location evidence="2">Chromosome</location>
    </subcellularLocation>
    <subcellularLocation>
        <location evidence="1 6">Nucleus</location>
    </subcellularLocation>
</comment>
<proteinExistence type="inferred from homology"/>
<dbReference type="InterPro" id="IPR017956">
    <property type="entry name" value="AT_hook_DNA-bd_motif"/>
</dbReference>
<evidence type="ECO:0000256" key="1">
    <source>
        <dbReference type="ARBA" id="ARBA00004123"/>
    </source>
</evidence>
<dbReference type="Proteomes" id="UP001552299">
    <property type="component" value="Unassembled WGS sequence"/>
</dbReference>
<keyword evidence="5 6" id="KW-0539">Nucleus</keyword>
<dbReference type="AlphaFoldDB" id="A0ABD0V194"/>
<keyword evidence="3 6" id="KW-0158">Chromosome</keyword>
<dbReference type="Pfam" id="PF00538">
    <property type="entry name" value="Linker_histone"/>
    <property type="match status" value="1"/>
</dbReference>
<dbReference type="InterPro" id="IPR036388">
    <property type="entry name" value="WH-like_DNA-bd_sf"/>
</dbReference>
<reference evidence="9 10" key="1">
    <citation type="journal article" date="2024" name="Plant Biotechnol. J.">
        <title>Dendrobium thyrsiflorum genome and its molecular insights into genes involved in important horticultural traits.</title>
        <authorList>
            <person name="Chen B."/>
            <person name="Wang J.Y."/>
            <person name="Zheng P.J."/>
            <person name="Li K.L."/>
            <person name="Liang Y.M."/>
            <person name="Chen X.F."/>
            <person name="Zhang C."/>
            <person name="Zhao X."/>
            <person name="He X."/>
            <person name="Zhang G.Q."/>
            <person name="Liu Z.J."/>
            <person name="Xu Q."/>
        </authorList>
    </citation>
    <scope>NUCLEOTIDE SEQUENCE [LARGE SCALE GENOMIC DNA]</scope>
    <source>
        <strain evidence="9">GZMU011</strain>
    </source>
</reference>
<dbReference type="GO" id="GO:0003677">
    <property type="term" value="F:DNA binding"/>
    <property type="evidence" value="ECO:0007669"/>
    <property type="project" value="UniProtKB-KW"/>
</dbReference>
<dbReference type="InterPro" id="IPR036390">
    <property type="entry name" value="WH_DNA-bd_sf"/>
</dbReference>
<comment type="caution">
    <text evidence="9">The sequence shown here is derived from an EMBL/GenBank/DDBJ whole genome shotgun (WGS) entry which is preliminary data.</text>
</comment>
<evidence type="ECO:0000313" key="9">
    <source>
        <dbReference type="EMBL" id="KAL0918690.1"/>
    </source>
</evidence>
<feature type="compositionally biased region" description="Basic residues" evidence="7">
    <location>
        <begin position="106"/>
        <end position="116"/>
    </location>
</feature>
<name>A0ABD0V194_DENTH</name>
<dbReference type="InterPro" id="IPR005819">
    <property type="entry name" value="H1/H5"/>
</dbReference>
<feature type="region of interest" description="Disordered" evidence="7">
    <location>
        <begin position="1"/>
        <end position="27"/>
    </location>
</feature>
<feature type="region of interest" description="Disordered" evidence="7">
    <location>
        <begin position="228"/>
        <end position="254"/>
    </location>
</feature>
<feature type="region of interest" description="Disordered" evidence="7">
    <location>
        <begin position="332"/>
        <end position="366"/>
    </location>
</feature>
<evidence type="ECO:0000256" key="4">
    <source>
        <dbReference type="ARBA" id="ARBA00023125"/>
    </source>
</evidence>
<dbReference type="FunFam" id="1.10.10.10:FF:000493">
    <property type="entry name" value="HMG-Y-related protein A"/>
    <property type="match status" value="1"/>
</dbReference>
<dbReference type="CDD" id="cd00073">
    <property type="entry name" value="H15"/>
    <property type="match status" value="1"/>
</dbReference>
<organism evidence="9 10">
    <name type="scientific">Dendrobium thyrsiflorum</name>
    <name type="common">Pinecone-like raceme dendrobium</name>
    <name type="synonym">Orchid</name>
    <dbReference type="NCBI Taxonomy" id="117978"/>
    <lineage>
        <taxon>Eukaryota</taxon>
        <taxon>Viridiplantae</taxon>
        <taxon>Streptophyta</taxon>
        <taxon>Embryophyta</taxon>
        <taxon>Tracheophyta</taxon>
        <taxon>Spermatophyta</taxon>
        <taxon>Magnoliopsida</taxon>
        <taxon>Liliopsida</taxon>
        <taxon>Asparagales</taxon>
        <taxon>Orchidaceae</taxon>
        <taxon>Epidendroideae</taxon>
        <taxon>Malaxideae</taxon>
        <taxon>Dendrobiinae</taxon>
        <taxon>Dendrobium</taxon>
    </lineage>
</organism>
<dbReference type="GO" id="GO:0005694">
    <property type="term" value="C:chromosome"/>
    <property type="evidence" value="ECO:0007669"/>
    <property type="project" value="UniProtKB-SubCell"/>
</dbReference>
<feature type="compositionally biased region" description="Low complexity" evidence="7">
    <location>
        <begin position="1"/>
        <end position="20"/>
    </location>
</feature>
<dbReference type="SMART" id="SM00384">
    <property type="entry name" value="AT_hook"/>
    <property type="match status" value="4"/>
</dbReference>
<evidence type="ECO:0000313" key="10">
    <source>
        <dbReference type="Proteomes" id="UP001552299"/>
    </source>
</evidence>
<keyword evidence="10" id="KW-1185">Reference proteome</keyword>
<keyword evidence="4 6" id="KW-0238">DNA-binding</keyword>
<accession>A0ABD0V194</accession>